<evidence type="ECO:0000256" key="5">
    <source>
        <dbReference type="ARBA" id="ARBA00022723"/>
    </source>
</evidence>
<name>C7YX62_FUSV7</name>
<proteinExistence type="inferred from homology"/>
<dbReference type="KEGG" id="nhe:NECHADRAFT_82905"/>
<dbReference type="GO" id="GO:0003676">
    <property type="term" value="F:nucleic acid binding"/>
    <property type="evidence" value="ECO:0007669"/>
    <property type="project" value="InterPro"/>
</dbReference>
<evidence type="ECO:0000259" key="9">
    <source>
        <dbReference type="PROSITE" id="PS50879"/>
    </source>
</evidence>
<dbReference type="Proteomes" id="UP000005206">
    <property type="component" value="Chromosome 7"/>
</dbReference>
<keyword evidence="5" id="KW-0479">Metal-binding</keyword>
<dbReference type="OMA" id="GQEQECY"/>
<dbReference type="PANTHER" id="PTHR10642:SF26">
    <property type="entry name" value="RIBONUCLEASE H1"/>
    <property type="match status" value="1"/>
</dbReference>
<protein>
    <recommendedName>
        <fullName evidence="3">ribonuclease H</fullName>
        <ecNumber evidence="3">3.1.26.4</ecNumber>
    </recommendedName>
</protein>
<dbReference type="GeneID" id="9666225"/>
<dbReference type="PANTHER" id="PTHR10642">
    <property type="entry name" value="RIBONUCLEASE H1"/>
    <property type="match status" value="1"/>
</dbReference>
<gene>
    <name evidence="10" type="ORF">NECHADRAFT_82905</name>
</gene>
<evidence type="ECO:0000313" key="11">
    <source>
        <dbReference type="Proteomes" id="UP000005206"/>
    </source>
</evidence>
<organism evidence="10 11">
    <name type="scientific">Fusarium vanettenii (strain ATCC MYA-4622 / CBS 123669 / FGSC 9596 / NRRL 45880 / 77-13-4)</name>
    <name type="common">Fusarium solani subsp. pisi</name>
    <dbReference type="NCBI Taxonomy" id="660122"/>
    <lineage>
        <taxon>Eukaryota</taxon>
        <taxon>Fungi</taxon>
        <taxon>Dikarya</taxon>
        <taxon>Ascomycota</taxon>
        <taxon>Pezizomycotina</taxon>
        <taxon>Sordariomycetes</taxon>
        <taxon>Hypocreomycetidae</taxon>
        <taxon>Hypocreales</taxon>
        <taxon>Nectriaceae</taxon>
        <taxon>Fusarium</taxon>
        <taxon>Fusarium solani species complex</taxon>
        <taxon>Fusarium vanettenii</taxon>
    </lineage>
</organism>
<feature type="region of interest" description="Disordered" evidence="8">
    <location>
        <begin position="223"/>
        <end position="260"/>
    </location>
</feature>
<dbReference type="SUPFAM" id="SSF53098">
    <property type="entry name" value="Ribonuclease H-like"/>
    <property type="match status" value="1"/>
</dbReference>
<dbReference type="STRING" id="660122.C7YX62"/>
<dbReference type="PROSITE" id="PS50879">
    <property type="entry name" value="RNASE_H_1"/>
    <property type="match status" value="1"/>
</dbReference>
<keyword evidence="6" id="KW-0255">Endonuclease</keyword>
<keyword evidence="11" id="KW-1185">Reference proteome</keyword>
<dbReference type="EMBL" id="GG698902">
    <property type="protein sequence ID" value="EEU43775.1"/>
    <property type="molecule type" value="Genomic_DNA"/>
</dbReference>
<keyword evidence="4" id="KW-0540">Nuclease</keyword>
<dbReference type="Gene3D" id="3.30.420.10">
    <property type="entry name" value="Ribonuclease H-like superfamily/Ribonuclease H"/>
    <property type="match status" value="1"/>
</dbReference>
<dbReference type="GO" id="GO:0046872">
    <property type="term" value="F:metal ion binding"/>
    <property type="evidence" value="ECO:0007669"/>
    <property type="project" value="UniProtKB-KW"/>
</dbReference>
<sequence length="667" mass="74243">MDFDDDNDPVWDRFFATEKLLELNTIGAVAGALERFEDILLKSRKDDCRVQDIIPHILLRLGREQECYDFLKCRPFRTSQQALSLSQLVALTLLKVRLYLDIGEYSDDHNFTDADEPHPVRQRPVGRLVRAKRQYSRLSRMVNDANPYLWEALVKEDNPSLPIFHPPRSKEEADLVLCRCLHAWQETTGAIALINGERSKFTRVVGGVHGVYRVITADGRDSLQSGEKTEGLPKRRSTGSAFPKRFNPPKPRSEPLELFPPTPTVSGHVRFIHRNDGNRVLAYTDGACINNGQLEPRAGWAVVFGKPGSDQEGSQNVVSSRLENEGPFGDDSVATSNRAELRAAIAALRVCDWHDEGFKNIVIATDSSYVVQGATSWAKNWVRKGWTTRVGGNVKNKDLWDLLLGEVERLKQQGLSVDLWNIPRENNTEADAAAKQAAQNEIDIAHFADITAGSPQIDIVSKETIDSDLLPRMLVFCLEYEDLFDSCFGSLVAEIKPKAKMERASTLEAALAILGGKSPPDIILVADGGITRQKEVRRVVIDHLREGARVVLAGCFSSMVGGDEFNYFFSEAGLRWQRGSYHRATVTFRSAYLDNKLMNHLTPSYIQKALFVSNIRKEHVWYAEPGVPNEAAVAWACVGLGRLGYIGDVNGEEASNKVVLGLCGGLL</sequence>
<evidence type="ECO:0000256" key="2">
    <source>
        <dbReference type="ARBA" id="ARBA00005300"/>
    </source>
</evidence>
<dbReference type="RefSeq" id="XP_003049488.1">
    <property type="nucleotide sequence ID" value="XM_003049442.1"/>
</dbReference>
<dbReference type="EC" id="3.1.26.4" evidence="3"/>
<dbReference type="InParanoid" id="C7YX62"/>
<evidence type="ECO:0000313" key="10">
    <source>
        <dbReference type="EMBL" id="EEU43775.1"/>
    </source>
</evidence>
<feature type="domain" description="RNase H type-1" evidence="9">
    <location>
        <begin position="276"/>
        <end position="439"/>
    </location>
</feature>
<dbReference type="OrthoDB" id="245563at2759"/>
<dbReference type="GO" id="GO:0004523">
    <property type="term" value="F:RNA-DNA hybrid ribonuclease activity"/>
    <property type="evidence" value="ECO:0007669"/>
    <property type="project" value="UniProtKB-EC"/>
</dbReference>
<evidence type="ECO:0000256" key="1">
    <source>
        <dbReference type="ARBA" id="ARBA00000077"/>
    </source>
</evidence>
<dbReference type="eggNOG" id="KOG3752">
    <property type="taxonomic scope" value="Eukaryota"/>
</dbReference>
<keyword evidence="7" id="KW-0378">Hydrolase</keyword>
<dbReference type="VEuPathDB" id="FungiDB:NECHADRAFT_82905"/>
<comment type="similarity">
    <text evidence="2">Belongs to the RNase H family.</text>
</comment>
<evidence type="ECO:0000256" key="4">
    <source>
        <dbReference type="ARBA" id="ARBA00022722"/>
    </source>
</evidence>
<dbReference type="InterPro" id="IPR036397">
    <property type="entry name" value="RNaseH_sf"/>
</dbReference>
<accession>C7YX62</accession>
<reference evidence="10 11" key="1">
    <citation type="journal article" date="2009" name="PLoS Genet.">
        <title>The genome of Nectria haematococca: contribution of supernumerary chromosomes to gene expansion.</title>
        <authorList>
            <person name="Coleman J.J."/>
            <person name="Rounsley S.D."/>
            <person name="Rodriguez-Carres M."/>
            <person name="Kuo A."/>
            <person name="Wasmann C.C."/>
            <person name="Grimwood J."/>
            <person name="Schmutz J."/>
            <person name="Taga M."/>
            <person name="White G.J."/>
            <person name="Zhou S."/>
            <person name="Schwartz D.C."/>
            <person name="Freitag M."/>
            <person name="Ma L.J."/>
            <person name="Danchin E.G."/>
            <person name="Henrissat B."/>
            <person name="Coutinho P.M."/>
            <person name="Nelson D.R."/>
            <person name="Straney D."/>
            <person name="Napoli C.A."/>
            <person name="Barker B.M."/>
            <person name="Gribskov M."/>
            <person name="Rep M."/>
            <person name="Kroken S."/>
            <person name="Molnar I."/>
            <person name="Rensing C."/>
            <person name="Kennell J.C."/>
            <person name="Zamora J."/>
            <person name="Farman M.L."/>
            <person name="Selker E.U."/>
            <person name="Salamov A."/>
            <person name="Shapiro H."/>
            <person name="Pangilinan J."/>
            <person name="Lindquist E."/>
            <person name="Lamers C."/>
            <person name="Grigoriev I.V."/>
            <person name="Geiser D.M."/>
            <person name="Covert S.F."/>
            <person name="Temporini E."/>
            <person name="Vanetten H.D."/>
        </authorList>
    </citation>
    <scope>NUCLEOTIDE SEQUENCE [LARGE SCALE GENOMIC DNA]</scope>
    <source>
        <strain evidence="11">ATCC MYA-4622 / CBS 123669 / FGSC 9596 / NRRL 45880 / 77-13-4</strain>
    </source>
</reference>
<dbReference type="InterPro" id="IPR012337">
    <property type="entry name" value="RNaseH-like_sf"/>
</dbReference>
<evidence type="ECO:0000256" key="7">
    <source>
        <dbReference type="ARBA" id="ARBA00022801"/>
    </source>
</evidence>
<evidence type="ECO:0000256" key="8">
    <source>
        <dbReference type="SAM" id="MobiDB-lite"/>
    </source>
</evidence>
<dbReference type="InterPro" id="IPR002156">
    <property type="entry name" value="RNaseH_domain"/>
</dbReference>
<dbReference type="CDD" id="cd13934">
    <property type="entry name" value="RNase_H_Dikarya_like"/>
    <property type="match status" value="1"/>
</dbReference>
<evidence type="ECO:0000256" key="3">
    <source>
        <dbReference type="ARBA" id="ARBA00012180"/>
    </source>
</evidence>
<comment type="catalytic activity">
    <reaction evidence="1">
        <text>Endonucleolytic cleavage to 5'-phosphomonoester.</text>
        <dbReference type="EC" id="3.1.26.4"/>
    </reaction>
</comment>
<dbReference type="HOGENOM" id="CLU_026792_0_0_1"/>
<dbReference type="InterPro" id="IPR050092">
    <property type="entry name" value="RNase_H"/>
</dbReference>
<evidence type="ECO:0000256" key="6">
    <source>
        <dbReference type="ARBA" id="ARBA00022759"/>
    </source>
</evidence>
<dbReference type="AlphaFoldDB" id="C7YX62"/>
<dbReference type="Pfam" id="PF00075">
    <property type="entry name" value="RNase_H"/>
    <property type="match status" value="1"/>
</dbReference>
<dbReference type="GO" id="GO:0043137">
    <property type="term" value="P:DNA replication, removal of RNA primer"/>
    <property type="evidence" value="ECO:0007669"/>
    <property type="project" value="TreeGrafter"/>
</dbReference>